<sequence length="242" mass="26445">MRLRKSLAVLVATLATTFTFAQCDDEHEDPPVNWGVLLFPTFEALDVFGPLEALNLLSLTVPLNLSLISRTLDPVSTKPRAMTTPSNFSESILPTHTFSNPPPDLEVLLVPGGLGTRAPDLQAEVGFIRDTYPQLKYLITVCTGAWLAANAGVLDGRNATTNKKAWAGRPVNNTVNWITHARWVVDDNIWTSSGISAGIDATLAFVEEIYGEELATDVANSMEYERHTNATWDPFAELYGLA</sequence>
<dbReference type="SUPFAM" id="SSF52317">
    <property type="entry name" value="Class I glutamine amidotransferase-like"/>
    <property type="match status" value="1"/>
</dbReference>
<dbReference type="InterPro" id="IPR052158">
    <property type="entry name" value="INH-QAR"/>
</dbReference>
<protein>
    <recommendedName>
        <fullName evidence="2">DJ-1/PfpI domain-containing protein</fullName>
    </recommendedName>
</protein>
<feature type="domain" description="DJ-1/PfpI" evidence="2">
    <location>
        <begin position="36"/>
        <end position="207"/>
    </location>
</feature>
<dbReference type="Pfam" id="PF01965">
    <property type="entry name" value="DJ-1_PfpI"/>
    <property type="match status" value="1"/>
</dbReference>
<gene>
    <name evidence="3" type="ORF">PC9H_008322</name>
</gene>
<evidence type="ECO:0000313" key="3">
    <source>
        <dbReference type="EMBL" id="KAF7425960.1"/>
    </source>
</evidence>
<dbReference type="CDD" id="cd03139">
    <property type="entry name" value="GATase1_PfpI_2"/>
    <property type="match status" value="1"/>
</dbReference>
<dbReference type="InterPro" id="IPR029062">
    <property type="entry name" value="Class_I_gatase-like"/>
</dbReference>
<dbReference type="PANTHER" id="PTHR43130:SF15">
    <property type="entry name" value="THIJ_PFPI FAMILY PROTEIN (AFU_ORTHOLOGUE AFUA_5G14240)"/>
    <property type="match status" value="1"/>
</dbReference>
<proteinExistence type="predicted"/>
<name>A0A8H6ZNI5_PLEOS</name>
<feature type="chain" id="PRO_5034136091" description="DJ-1/PfpI domain-containing protein" evidence="1">
    <location>
        <begin position="24"/>
        <end position="242"/>
    </location>
</feature>
<evidence type="ECO:0000313" key="4">
    <source>
        <dbReference type="Proteomes" id="UP000623687"/>
    </source>
</evidence>
<feature type="signal peptide" evidence="1">
    <location>
        <begin position="1"/>
        <end position="23"/>
    </location>
</feature>
<dbReference type="InterPro" id="IPR002818">
    <property type="entry name" value="DJ-1/PfpI"/>
</dbReference>
<dbReference type="GeneID" id="59378140"/>
<dbReference type="RefSeq" id="XP_036629264.1">
    <property type="nucleotide sequence ID" value="XM_036777836.1"/>
</dbReference>
<dbReference type="AlphaFoldDB" id="A0A8H6ZNI5"/>
<dbReference type="PANTHER" id="PTHR43130">
    <property type="entry name" value="ARAC-FAMILY TRANSCRIPTIONAL REGULATOR"/>
    <property type="match status" value="1"/>
</dbReference>
<dbReference type="Gene3D" id="3.40.50.880">
    <property type="match status" value="1"/>
</dbReference>
<evidence type="ECO:0000256" key="1">
    <source>
        <dbReference type="SAM" id="SignalP"/>
    </source>
</evidence>
<organism evidence="3 4">
    <name type="scientific">Pleurotus ostreatus</name>
    <name type="common">Oyster mushroom</name>
    <name type="synonym">White-rot fungus</name>
    <dbReference type="NCBI Taxonomy" id="5322"/>
    <lineage>
        <taxon>Eukaryota</taxon>
        <taxon>Fungi</taxon>
        <taxon>Dikarya</taxon>
        <taxon>Basidiomycota</taxon>
        <taxon>Agaricomycotina</taxon>
        <taxon>Agaricomycetes</taxon>
        <taxon>Agaricomycetidae</taxon>
        <taxon>Agaricales</taxon>
        <taxon>Pleurotineae</taxon>
        <taxon>Pleurotaceae</taxon>
        <taxon>Pleurotus</taxon>
    </lineage>
</organism>
<reference evidence="3" key="1">
    <citation type="submission" date="2019-07" db="EMBL/GenBank/DDBJ databases">
        <authorList>
            <person name="Palmer J.M."/>
        </authorList>
    </citation>
    <scope>NUCLEOTIDE SEQUENCE</scope>
    <source>
        <strain evidence="3">PC9</strain>
    </source>
</reference>
<dbReference type="OrthoDB" id="543156at2759"/>
<dbReference type="VEuPathDB" id="FungiDB:PC9H_008322"/>
<dbReference type="EMBL" id="JACETU010000006">
    <property type="protein sequence ID" value="KAF7425960.1"/>
    <property type="molecule type" value="Genomic_DNA"/>
</dbReference>
<comment type="caution">
    <text evidence="3">The sequence shown here is derived from an EMBL/GenBank/DDBJ whole genome shotgun (WGS) entry which is preliminary data.</text>
</comment>
<keyword evidence="1" id="KW-0732">Signal</keyword>
<accession>A0A8H6ZNI5</accession>
<evidence type="ECO:0000259" key="2">
    <source>
        <dbReference type="Pfam" id="PF01965"/>
    </source>
</evidence>
<keyword evidence="4" id="KW-1185">Reference proteome</keyword>
<dbReference type="Proteomes" id="UP000623687">
    <property type="component" value="Unassembled WGS sequence"/>
</dbReference>